<dbReference type="AlphaFoldDB" id="A0A0D0DM39"/>
<reference evidence="3" key="2">
    <citation type="submission" date="2015-01" db="EMBL/GenBank/DDBJ databases">
        <title>Evolutionary Origins and Diversification of the Mycorrhizal Mutualists.</title>
        <authorList>
            <consortium name="DOE Joint Genome Institute"/>
            <consortium name="Mycorrhizal Genomics Consortium"/>
            <person name="Kohler A."/>
            <person name="Kuo A."/>
            <person name="Nagy L.G."/>
            <person name="Floudas D."/>
            <person name="Copeland A."/>
            <person name="Barry K.W."/>
            <person name="Cichocki N."/>
            <person name="Veneault-Fourrey C."/>
            <person name="LaButti K."/>
            <person name="Lindquist E.A."/>
            <person name="Lipzen A."/>
            <person name="Lundell T."/>
            <person name="Morin E."/>
            <person name="Murat C."/>
            <person name="Riley R."/>
            <person name="Ohm R."/>
            <person name="Sun H."/>
            <person name="Tunlid A."/>
            <person name="Henrissat B."/>
            <person name="Grigoriev I.V."/>
            <person name="Hibbett D.S."/>
            <person name="Martin F."/>
        </authorList>
    </citation>
    <scope>NUCLEOTIDE SEQUENCE [LARGE SCALE GENOMIC DNA]</scope>
    <source>
        <strain evidence="3">Ve08.2h10</strain>
    </source>
</reference>
<keyword evidence="3" id="KW-1185">Reference proteome</keyword>
<evidence type="ECO:0000313" key="3">
    <source>
        <dbReference type="Proteomes" id="UP000054538"/>
    </source>
</evidence>
<protein>
    <submittedName>
        <fullName evidence="2">Uncharacterized protein</fullName>
    </submittedName>
</protein>
<dbReference type="InParanoid" id="A0A0D0DM39"/>
<reference evidence="2 3" key="1">
    <citation type="submission" date="2014-04" db="EMBL/GenBank/DDBJ databases">
        <authorList>
            <consortium name="DOE Joint Genome Institute"/>
            <person name="Kuo A."/>
            <person name="Kohler A."/>
            <person name="Jargeat P."/>
            <person name="Nagy L.G."/>
            <person name="Floudas D."/>
            <person name="Copeland A."/>
            <person name="Barry K.W."/>
            <person name="Cichocki N."/>
            <person name="Veneault-Fourrey C."/>
            <person name="LaButti K."/>
            <person name="Lindquist E.A."/>
            <person name="Lipzen A."/>
            <person name="Lundell T."/>
            <person name="Morin E."/>
            <person name="Murat C."/>
            <person name="Sun H."/>
            <person name="Tunlid A."/>
            <person name="Henrissat B."/>
            <person name="Grigoriev I.V."/>
            <person name="Hibbett D.S."/>
            <person name="Martin F."/>
            <person name="Nordberg H.P."/>
            <person name="Cantor M.N."/>
            <person name="Hua S.X."/>
        </authorList>
    </citation>
    <scope>NUCLEOTIDE SEQUENCE [LARGE SCALE GENOMIC DNA]</scope>
    <source>
        <strain evidence="2 3">Ve08.2h10</strain>
    </source>
</reference>
<accession>A0A0D0DM39</accession>
<proteinExistence type="predicted"/>
<feature type="region of interest" description="Disordered" evidence="1">
    <location>
        <begin position="147"/>
        <end position="167"/>
    </location>
</feature>
<dbReference type="EMBL" id="KN825263">
    <property type="protein sequence ID" value="KIK92593.1"/>
    <property type="molecule type" value="Genomic_DNA"/>
</dbReference>
<sequence>MTPRSSLHFFLQIRASQQGSEAAGKGSDHYSFCSPNPSFQKKKRGEAQHMIWQSFPDLESAFSFLLRPWTHSCAPEALCPCGYHPKVLYGPQSVASPDAETDASVVYSRVSGSVLVVCPRREQNLKAADAISPGFRPRARRALGRRVTPLGLVPRPSHSDSYSSSTA</sequence>
<gene>
    <name evidence="2" type="ORF">PAXRUDRAFT_565547</name>
</gene>
<name>A0A0D0DM39_9AGAM</name>
<evidence type="ECO:0000313" key="2">
    <source>
        <dbReference type="EMBL" id="KIK92593.1"/>
    </source>
</evidence>
<evidence type="ECO:0000256" key="1">
    <source>
        <dbReference type="SAM" id="MobiDB-lite"/>
    </source>
</evidence>
<dbReference type="Proteomes" id="UP000054538">
    <property type="component" value="Unassembled WGS sequence"/>
</dbReference>
<dbReference type="HOGENOM" id="CLU_1595090_0_0_1"/>
<organism evidence="2 3">
    <name type="scientific">Paxillus rubicundulus Ve08.2h10</name>
    <dbReference type="NCBI Taxonomy" id="930991"/>
    <lineage>
        <taxon>Eukaryota</taxon>
        <taxon>Fungi</taxon>
        <taxon>Dikarya</taxon>
        <taxon>Basidiomycota</taxon>
        <taxon>Agaricomycotina</taxon>
        <taxon>Agaricomycetes</taxon>
        <taxon>Agaricomycetidae</taxon>
        <taxon>Boletales</taxon>
        <taxon>Paxilineae</taxon>
        <taxon>Paxillaceae</taxon>
        <taxon>Paxillus</taxon>
    </lineage>
</organism>